<comment type="function">
    <text evidence="6">Catalyzes the reversible cleavage of pseudouridine 5'-phosphate (PsiMP) to ribose 5-phosphate and uracil. Functions biologically in the cleavage direction, as part of a pseudouridine degradation pathway.</text>
</comment>
<feature type="binding site" evidence="6">
    <location>
        <position position="86"/>
    </location>
    <ligand>
        <name>substrate</name>
    </ligand>
</feature>
<keyword evidence="8" id="KW-1185">Reference proteome</keyword>
<comment type="cofactor">
    <cofactor evidence="6">
        <name>Mn(2+)</name>
        <dbReference type="ChEBI" id="CHEBI:29035"/>
    </cofactor>
    <text evidence="6">Binds 1 Mn(2+) ion per subunit.</text>
</comment>
<dbReference type="SUPFAM" id="SSF110581">
    <property type="entry name" value="Indigoidine synthase A-like"/>
    <property type="match status" value="1"/>
</dbReference>
<organism evidence="7 8">
    <name type="scientific">Oceanobacillus neutriphilus</name>
    <dbReference type="NCBI Taxonomy" id="531815"/>
    <lineage>
        <taxon>Bacteria</taxon>
        <taxon>Bacillati</taxon>
        <taxon>Bacillota</taxon>
        <taxon>Bacilli</taxon>
        <taxon>Bacillales</taxon>
        <taxon>Bacillaceae</taxon>
        <taxon>Oceanobacillus</taxon>
    </lineage>
</organism>
<keyword evidence="4 6" id="KW-0456">Lyase</keyword>
<evidence type="ECO:0000256" key="2">
    <source>
        <dbReference type="ARBA" id="ARBA00022801"/>
    </source>
</evidence>
<feature type="binding site" evidence="6">
    <location>
        <begin position="140"/>
        <end position="142"/>
    </location>
    <ligand>
        <name>substrate</name>
    </ligand>
</feature>
<evidence type="ECO:0000256" key="4">
    <source>
        <dbReference type="ARBA" id="ARBA00023239"/>
    </source>
</evidence>
<keyword evidence="1 6" id="KW-0479">Metal-binding</keyword>
<evidence type="ECO:0000313" key="7">
    <source>
        <dbReference type="EMBL" id="GGP12606.1"/>
    </source>
</evidence>
<name>A0ABQ2NWU6_9BACI</name>
<protein>
    <recommendedName>
        <fullName evidence="6">Pseudouridine-5'-phosphate glycosidase</fullName>
        <shortName evidence="6">PsiMP glycosidase</shortName>
        <ecNumber evidence="6">4.2.1.70</ecNumber>
    </recommendedName>
</protein>
<comment type="caution">
    <text evidence="7">The sequence shown here is derived from an EMBL/GenBank/DDBJ whole genome shotgun (WGS) entry which is preliminary data.</text>
</comment>
<gene>
    <name evidence="6 7" type="primary">psuG</name>
    <name evidence="7" type="ORF">GCM10011346_29240</name>
</gene>
<evidence type="ECO:0000256" key="3">
    <source>
        <dbReference type="ARBA" id="ARBA00023211"/>
    </source>
</evidence>
<comment type="catalytic activity">
    <reaction evidence="6">
        <text>D-ribose 5-phosphate + uracil = psi-UMP + H2O</text>
        <dbReference type="Rhea" id="RHEA:18337"/>
        <dbReference type="ChEBI" id="CHEBI:15377"/>
        <dbReference type="ChEBI" id="CHEBI:17568"/>
        <dbReference type="ChEBI" id="CHEBI:58380"/>
        <dbReference type="ChEBI" id="CHEBI:78346"/>
        <dbReference type="EC" id="4.2.1.70"/>
    </reaction>
</comment>
<feature type="active site" description="Nucleophile" evidence="6">
    <location>
        <position position="159"/>
    </location>
</feature>
<dbReference type="InterPro" id="IPR022830">
    <property type="entry name" value="Indigdn_synthA-like"/>
</dbReference>
<sequence>MEQLLEISQEVQESIQNNLPVVALETTLISFGLPYPENYQTGLEMERIIRESGAIPATIGVVDGKVKVGLSCDEIKRFATDSAVTKVSVRDMPYALSQNLLGATTIASTMMIAEKVNIKVFATGGLGGVHRKVEETWDISADLIEISNRSVTVVSSGAKSILDLPKTIEYLETLSVPVIGYQTDKFASFYSRESGVLANYRLDSVNEIAALMKTKWELALHGGLLIANPVPADQEIPYDVINFYIEEAVQSAHEEGVKGKDITPYLLKKINELTKGESLQTNMALVKSNAKVGAEIAIAYQQLINKDS</sequence>
<comment type="caution">
    <text evidence="6">Lacks conserved residue(s) required for the propagation of feature annotation.</text>
</comment>
<reference evidence="8" key="1">
    <citation type="journal article" date="2019" name="Int. J. Syst. Evol. Microbiol.">
        <title>The Global Catalogue of Microorganisms (GCM) 10K type strain sequencing project: providing services to taxonomists for standard genome sequencing and annotation.</title>
        <authorList>
            <consortium name="The Broad Institute Genomics Platform"/>
            <consortium name="The Broad Institute Genome Sequencing Center for Infectious Disease"/>
            <person name="Wu L."/>
            <person name="Ma J."/>
        </authorList>
    </citation>
    <scope>NUCLEOTIDE SEQUENCE [LARGE SCALE GENOMIC DNA]</scope>
    <source>
        <strain evidence="8">CGMCC 1.7693</strain>
    </source>
</reference>
<comment type="subunit">
    <text evidence="6">Homotrimer.</text>
</comment>
<keyword evidence="2 6" id="KW-0378">Hydrolase</keyword>
<dbReference type="Gene3D" id="3.40.1790.10">
    <property type="entry name" value="Indigoidine synthase domain"/>
    <property type="match status" value="1"/>
</dbReference>
<proteinExistence type="inferred from homology"/>
<evidence type="ECO:0000256" key="5">
    <source>
        <dbReference type="ARBA" id="ARBA00023295"/>
    </source>
</evidence>
<evidence type="ECO:0000256" key="6">
    <source>
        <dbReference type="HAMAP-Rule" id="MF_01876"/>
    </source>
</evidence>
<dbReference type="EMBL" id="BMLW01000008">
    <property type="protein sequence ID" value="GGP12606.1"/>
    <property type="molecule type" value="Genomic_DNA"/>
</dbReference>
<dbReference type="Proteomes" id="UP000641206">
    <property type="component" value="Unassembled WGS sequence"/>
</dbReference>
<dbReference type="GO" id="GO:0016798">
    <property type="term" value="F:hydrolase activity, acting on glycosyl bonds"/>
    <property type="evidence" value="ECO:0007669"/>
    <property type="project" value="UniProtKB-KW"/>
</dbReference>
<feature type="binding site" evidence="6">
    <location>
        <position position="138"/>
    </location>
    <ligand>
        <name>Mn(2+)</name>
        <dbReference type="ChEBI" id="CHEBI:29035"/>
    </ligand>
</feature>
<dbReference type="Pfam" id="PF04227">
    <property type="entry name" value="Indigoidine_A"/>
    <property type="match status" value="1"/>
</dbReference>
<evidence type="ECO:0000256" key="1">
    <source>
        <dbReference type="ARBA" id="ARBA00022723"/>
    </source>
</evidence>
<accession>A0ABQ2NWU6</accession>
<comment type="similarity">
    <text evidence="6">Belongs to the pseudouridine-5'-phosphate glycosidase family.</text>
</comment>
<dbReference type="EC" id="4.2.1.70" evidence="6"/>
<dbReference type="RefSeq" id="WP_188735089.1">
    <property type="nucleotide sequence ID" value="NZ_BMLW01000008.1"/>
</dbReference>
<feature type="active site" description="Proton donor" evidence="6">
    <location>
        <position position="25"/>
    </location>
</feature>
<keyword evidence="5 6" id="KW-0326">Glycosidase</keyword>
<dbReference type="PANTHER" id="PTHR42909">
    <property type="entry name" value="ZGC:136858"/>
    <property type="match status" value="1"/>
</dbReference>
<evidence type="ECO:0000313" key="8">
    <source>
        <dbReference type="Proteomes" id="UP000641206"/>
    </source>
</evidence>
<keyword evidence="3 6" id="KW-0464">Manganese</keyword>
<dbReference type="PANTHER" id="PTHR42909:SF1">
    <property type="entry name" value="CARBOHYDRATE KINASE PFKB DOMAIN-CONTAINING PROTEIN"/>
    <property type="match status" value="1"/>
</dbReference>
<dbReference type="HAMAP" id="MF_01876">
    <property type="entry name" value="PsiMP_glycosidase"/>
    <property type="match status" value="1"/>
</dbReference>
<dbReference type="InterPro" id="IPR007342">
    <property type="entry name" value="PsuG"/>
</dbReference>